<reference evidence="1 2" key="1">
    <citation type="journal article" date="2015" name="Genome Announc.">
        <title>Expanding the biotechnology potential of lactobacilli through comparative genomics of 213 strains and associated genera.</title>
        <authorList>
            <person name="Sun Z."/>
            <person name="Harris H.M."/>
            <person name="McCann A."/>
            <person name="Guo C."/>
            <person name="Argimon S."/>
            <person name="Zhang W."/>
            <person name="Yang X."/>
            <person name="Jeffery I.B."/>
            <person name="Cooney J.C."/>
            <person name="Kagawa T.F."/>
            <person name="Liu W."/>
            <person name="Song Y."/>
            <person name="Salvetti E."/>
            <person name="Wrobel A."/>
            <person name="Rasinkangas P."/>
            <person name="Parkhill J."/>
            <person name="Rea M.C."/>
            <person name="O'Sullivan O."/>
            <person name="Ritari J."/>
            <person name="Douillard F.P."/>
            <person name="Paul Ross R."/>
            <person name="Yang R."/>
            <person name="Briner A.E."/>
            <person name="Felis G.E."/>
            <person name="de Vos W.M."/>
            <person name="Barrangou R."/>
            <person name="Klaenhammer T.R."/>
            <person name="Caufield P.W."/>
            <person name="Cui Y."/>
            <person name="Zhang H."/>
            <person name="O'Toole P.W."/>
        </authorList>
    </citation>
    <scope>NUCLEOTIDE SEQUENCE [LARGE SCALE GENOMIC DNA]</scope>
    <source>
        <strain evidence="1 2">DSM 20001</strain>
    </source>
</reference>
<protein>
    <submittedName>
        <fullName evidence="1">Uncharacterized protein</fullName>
    </submittedName>
</protein>
<accession>A0A0R1F212</accession>
<name>A0A0R1F212_9LACO</name>
<dbReference type="PATRIC" id="fig|913848.6.peg.1490"/>
<sequence>MTTTMLNFKQPQLRDVIEAPADIEQVRTDLARLYQQKRQLYTDKAHWVHNDDALFEFGASYTRLFMDKLWEAFNDDELIGDSALLDHLWLQVVQQEHGTAVNVNYADESGDNHLLFSIDQALHMQAHLTAHELPVLADINNEAQGYMINEKMFPALLQMIKLLYVADLHFLSPKETVLQPVNNLHFGVKFPDAKIFTATLKVSNNVATPVKINVEIGHYDVRSFNVVDETGNDVTTIGKPHVSAGGTFSWEAQHLPELTNQTLTLTVEAVAIDTLPCLDNLFVIASGNNILMRTGAQVGSFQLELPNEQELGITVDSQDETLTLHYPDADTQIYELSKTYPFFGKWLEETLKTAVNV</sequence>
<dbReference type="eggNOG" id="ENOG5030AZ6">
    <property type="taxonomic scope" value="Bacteria"/>
</dbReference>
<evidence type="ECO:0000313" key="2">
    <source>
        <dbReference type="Proteomes" id="UP000051181"/>
    </source>
</evidence>
<dbReference type="EMBL" id="AZCN01000039">
    <property type="protein sequence ID" value="KRK15944.1"/>
    <property type="molecule type" value="Genomic_DNA"/>
</dbReference>
<dbReference type="Proteomes" id="UP000051181">
    <property type="component" value="Unassembled WGS sequence"/>
</dbReference>
<dbReference type="AlphaFoldDB" id="A0A0R1F212"/>
<gene>
    <name evidence="1" type="ORF">FD22_GL001451</name>
</gene>
<proteinExistence type="predicted"/>
<evidence type="ECO:0000313" key="1">
    <source>
        <dbReference type="EMBL" id="KRK15944.1"/>
    </source>
</evidence>
<organism evidence="1 2">
    <name type="scientific">Loigolactobacillus coryniformis subsp. coryniformis KCTC 3167 = DSM 20001</name>
    <dbReference type="NCBI Taxonomy" id="913848"/>
    <lineage>
        <taxon>Bacteria</taxon>
        <taxon>Bacillati</taxon>
        <taxon>Bacillota</taxon>
        <taxon>Bacilli</taxon>
        <taxon>Lactobacillales</taxon>
        <taxon>Lactobacillaceae</taxon>
        <taxon>Loigolactobacillus</taxon>
    </lineage>
</organism>
<comment type="caution">
    <text evidence="1">The sequence shown here is derived from an EMBL/GenBank/DDBJ whole genome shotgun (WGS) entry which is preliminary data.</text>
</comment>